<accession>A0A1B6C7D5</accession>
<sequence>YRFRHKGSFVDTGIRGVTMRTLVVLVALVLAVVAEEAHYTTKYDNMDLDKVLSNEKLIDSYIKCMLETGPCTGEGTELKKRIPDALKDNCAKCSDAQKEGIKKAIGFLVKKKPEEWKQLVAKYDPDGQYSGMYEDQLKELTQ</sequence>
<dbReference type="InterPro" id="IPR005055">
    <property type="entry name" value="A10/PebIII"/>
</dbReference>
<dbReference type="Pfam" id="PF03392">
    <property type="entry name" value="OS-D"/>
    <property type="match status" value="1"/>
</dbReference>
<dbReference type="PANTHER" id="PTHR11257:SF13">
    <property type="entry name" value="GEO07322P1"/>
    <property type="match status" value="1"/>
</dbReference>
<proteinExistence type="predicted"/>
<dbReference type="SUPFAM" id="SSF100910">
    <property type="entry name" value="Chemosensory protein Csp2"/>
    <property type="match status" value="1"/>
</dbReference>
<dbReference type="AlphaFoldDB" id="A0A1B6C7D5"/>
<reference evidence="1" key="1">
    <citation type="submission" date="2015-12" db="EMBL/GenBank/DDBJ databases">
        <title>De novo transcriptome assembly of four potential Pierce s Disease insect vectors from Arizona vineyards.</title>
        <authorList>
            <person name="Tassone E.E."/>
        </authorList>
    </citation>
    <scope>NUCLEOTIDE SEQUENCE</scope>
</reference>
<dbReference type="Gene3D" id="1.10.2080.10">
    <property type="entry name" value="Insect odorant-binding protein A10/Ejaculatory bulb-specific protein 3"/>
    <property type="match status" value="1"/>
</dbReference>
<gene>
    <name evidence="1" type="ORF">g.1735</name>
</gene>
<feature type="non-terminal residue" evidence="1">
    <location>
        <position position="1"/>
    </location>
</feature>
<dbReference type="InterPro" id="IPR036682">
    <property type="entry name" value="OS_D_A10/PebIII_sf"/>
</dbReference>
<protein>
    <submittedName>
        <fullName evidence="1">Uncharacterized protein</fullName>
    </submittedName>
</protein>
<name>A0A1B6C7D5_9HEMI</name>
<dbReference type="EMBL" id="GEDC01028123">
    <property type="protein sequence ID" value="JAS09175.1"/>
    <property type="molecule type" value="Transcribed_RNA"/>
</dbReference>
<dbReference type="PANTHER" id="PTHR11257">
    <property type="entry name" value="CHEMOSENSORY PROTEIN-RELATED"/>
    <property type="match status" value="1"/>
</dbReference>
<organism evidence="1">
    <name type="scientific">Clastoptera arizonana</name>
    <name type="common">Arizona spittle bug</name>
    <dbReference type="NCBI Taxonomy" id="38151"/>
    <lineage>
        <taxon>Eukaryota</taxon>
        <taxon>Metazoa</taxon>
        <taxon>Ecdysozoa</taxon>
        <taxon>Arthropoda</taxon>
        <taxon>Hexapoda</taxon>
        <taxon>Insecta</taxon>
        <taxon>Pterygota</taxon>
        <taxon>Neoptera</taxon>
        <taxon>Paraneoptera</taxon>
        <taxon>Hemiptera</taxon>
        <taxon>Auchenorrhyncha</taxon>
        <taxon>Cercopoidea</taxon>
        <taxon>Clastopteridae</taxon>
        <taxon>Clastoptera</taxon>
    </lineage>
</organism>
<evidence type="ECO:0000313" key="1">
    <source>
        <dbReference type="EMBL" id="JAS09175.1"/>
    </source>
</evidence>